<keyword evidence="3 6" id="KW-0812">Transmembrane</keyword>
<feature type="transmembrane region" description="Helical" evidence="6">
    <location>
        <begin position="426"/>
        <end position="446"/>
    </location>
</feature>
<dbReference type="EMBL" id="JAACXV010000361">
    <property type="protein sequence ID" value="KAF7279452.1"/>
    <property type="molecule type" value="Genomic_DNA"/>
</dbReference>
<evidence type="ECO:0000256" key="2">
    <source>
        <dbReference type="ARBA" id="ARBA00010131"/>
    </source>
</evidence>
<evidence type="ECO:0000256" key="3">
    <source>
        <dbReference type="ARBA" id="ARBA00022692"/>
    </source>
</evidence>
<evidence type="ECO:0000256" key="1">
    <source>
        <dbReference type="ARBA" id="ARBA00004370"/>
    </source>
</evidence>
<dbReference type="GO" id="GO:0016020">
    <property type="term" value="C:membrane"/>
    <property type="evidence" value="ECO:0007669"/>
    <property type="project" value="UniProtKB-SubCell"/>
</dbReference>
<gene>
    <name evidence="7" type="ORF">GWI33_007217</name>
</gene>
<accession>A0A834IDW3</accession>
<comment type="caution">
    <text evidence="7">The sequence shown here is derived from an EMBL/GenBank/DDBJ whole genome shotgun (WGS) entry which is preliminary data.</text>
</comment>
<keyword evidence="4 6" id="KW-1133">Transmembrane helix</keyword>
<dbReference type="PANTHER" id="PTHR33966:SF1">
    <property type="entry name" value="PROTEIN ODR-4 HOMOLOG"/>
    <property type="match status" value="1"/>
</dbReference>
<dbReference type="PANTHER" id="PTHR33966">
    <property type="entry name" value="PROTEIN ODR-4 HOMOLOG"/>
    <property type="match status" value="1"/>
</dbReference>
<evidence type="ECO:0000256" key="4">
    <source>
        <dbReference type="ARBA" id="ARBA00022989"/>
    </source>
</evidence>
<dbReference type="GO" id="GO:0012505">
    <property type="term" value="C:endomembrane system"/>
    <property type="evidence" value="ECO:0007669"/>
    <property type="project" value="TreeGrafter"/>
</dbReference>
<evidence type="ECO:0000313" key="7">
    <source>
        <dbReference type="EMBL" id="KAF7279452.1"/>
    </source>
</evidence>
<dbReference type="Pfam" id="PF14778">
    <property type="entry name" value="ODR4-like"/>
    <property type="match status" value="1"/>
</dbReference>
<proteinExistence type="inferred from homology"/>
<keyword evidence="8" id="KW-1185">Reference proteome</keyword>
<dbReference type="AlphaFoldDB" id="A0A834IDW3"/>
<evidence type="ECO:0000256" key="6">
    <source>
        <dbReference type="SAM" id="Phobius"/>
    </source>
</evidence>
<dbReference type="Proteomes" id="UP000625711">
    <property type="component" value="Unassembled WGS sequence"/>
</dbReference>
<protein>
    <recommendedName>
        <fullName evidence="9">Protein odr-4 homolog</fullName>
    </recommendedName>
</protein>
<name>A0A834IDW3_RHYFE</name>
<organism evidence="7 8">
    <name type="scientific">Rhynchophorus ferrugineus</name>
    <name type="common">Red palm weevil</name>
    <name type="synonym">Curculio ferrugineus</name>
    <dbReference type="NCBI Taxonomy" id="354439"/>
    <lineage>
        <taxon>Eukaryota</taxon>
        <taxon>Metazoa</taxon>
        <taxon>Ecdysozoa</taxon>
        <taxon>Arthropoda</taxon>
        <taxon>Hexapoda</taxon>
        <taxon>Insecta</taxon>
        <taxon>Pterygota</taxon>
        <taxon>Neoptera</taxon>
        <taxon>Endopterygota</taxon>
        <taxon>Coleoptera</taxon>
        <taxon>Polyphaga</taxon>
        <taxon>Cucujiformia</taxon>
        <taxon>Curculionidae</taxon>
        <taxon>Dryophthorinae</taxon>
        <taxon>Rhynchophorus</taxon>
    </lineage>
</organism>
<reference evidence="7" key="1">
    <citation type="submission" date="2020-08" db="EMBL/GenBank/DDBJ databases">
        <title>Genome sequencing and assembly of the red palm weevil Rhynchophorus ferrugineus.</title>
        <authorList>
            <person name="Dias G.B."/>
            <person name="Bergman C.M."/>
            <person name="Manee M."/>
        </authorList>
    </citation>
    <scope>NUCLEOTIDE SEQUENCE</scope>
    <source>
        <strain evidence="7">AA-2017</strain>
        <tissue evidence="7">Whole larva</tissue>
    </source>
</reference>
<dbReference type="OrthoDB" id="21458at2759"/>
<dbReference type="InterPro" id="IPR029454">
    <property type="entry name" value="ODR-4-like"/>
</dbReference>
<evidence type="ECO:0000313" key="8">
    <source>
        <dbReference type="Proteomes" id="UP000625711"/>
    </source>
</evidence>
<comment type="similarity">
    <text evidence="2">Belongs to the ODR-4 family.</text>
</comment>
<keyword evidence="5 6" id="KW-0472">Membrane</keyword>
<dbReference type="GO" id="GO:0008104">
    <property type="term" value="P:intracellular protein localization"/>
    <property type="evidence" value="ECO:0007669"/>
    <property type="project" value="TreeGrafter"/>
</dbReference>
<evidence type="ECO:0008006" key="9">
    <source>
        <dbReference type="Google" id="ProtNLM"/>
    </source>
</evidence>
<comment type="subcellular location">
    <subcellularLocation>
        <location evidence="1">Membrane</location>
    </subcellularLocation>
</comment>
<sequence length="448" mass="50806">MARYAEGENYLLKYITEIPNDYKCAVGLILGQISSQKYHVIHFAKTPQFQDDENKKSGKPLETMKSISEVNDSWVADHARQTTRMLPGGLHVLGLFLVTDEDVLNPFHSKLRSLLTAINKILGQQNYLFGNNTNEKLILHYSGKNKRYQAKTYDVASLSVQPVDFKFIQKGSKWMTFECEYEIDHIYYLNKNDSEGPLKKHIKVILDSINSKLNRGLILFDNDFKDVEDKIDNLYKKKKTARGSSNKTVDHVENKPILVTILEETALHELPDTIELINIGGQIRIVGQVVSKTWFNSKTSIGEVIQAVKEDIMRSLATRVDMHWDSLTEEELGEEINSVHEPPRRVLITLPECNVTISDYLFPGEGPEDVKASLEELLDIVSHGDLEVSDLEGQTDISQYYQDSTGEVESEDILPQIATDPNKFKFFLGLGTALLILFISIIFHLVGN</sequence>
<evidence type="ECO:0000256" key="5">
    <source>
        <dbReference type="ARBA" id="ARBA00023136"/>
    </source>
</evidence>